<proteinExistence type="predicted"/>
<accession>A0ABV9PXM4</accession>
<protein>
    <submittedName>
        <fullName evidence="2">SHOCT domain-containing protein</fullName>
    </submittedName>
</protein>
<dbReference type="Pfam" id="PF09851">
    <property type="entry name" value="SHOCT"/>
    <property type="match status" value="1"/>
</dbReference>
<evidence type="ECO:0000259" key="1">
    <source>
        <dbReference type="Pfam" id="PF09851"/>
    </source>
</evidence>
<sequence length="73" mass="8417">MMSMMGWGMVFTMLFWIVIIALIIFGVFSLFANPSEKKEDSALQILKVRLARGEISEEEYDRKSEILRGKVKS</sequence>
<dbReference type="Proteomes" id="UP001596002">
    <property type="component" value="Unassembled WGS sequence"/>
</dbReference>
<feature type="domain" description="SHOCT" evidence="1">
    <location>
        <begin position="42"/>
        <end position="63"/>
    </location>
</feature>
<name>A0ABV9PXM4_9BACL</name>
<evidence type="ECO:0000313" key="2">
    <source>
        <dbReference type="EMBL" id="MFC4767006.1"/>
    </source>
</evidence>
<gene>
    <name evidence="2" type="ORF">ACFO8Q_06445</name>
</gene>
<dbReference type="InterPro" id="IPR018649">
    <property type="entry name" value="SHOCT"/>
</dbReference>
<reference evidence="3" key="1">
    <citation type="journal article" date="2019" name="Int. J. Syst. Evol. Microbiol.">
        <title>The Global Catalogue of Microorganisms (GCM) 10K type strain sequencing project: providing services to taxonomists for standard genome sequencing and annotation.</title>
        <authorList>
            <consortium name="The Broad Institute Genomics Platform"/>
            <consortium name="The Broad Institute Genome Sequencing Center for Infectious Disease"/>
            <person name="Wu L."/>
            <person name="Ma J."/>
        </authorList>
    </citation>
    <scope>NUCLEOTIDE SEQUENCE [LARGE SCALE GENOMIC DNA]</scope>
    <source>
        <strain evidence="3">WYCCWR 12678</strain>
    </source>
</reference>
<evidence type="ECO:0000313" key="3">
    <source>
        <dbReference type="Proteomes" id="UP001596002"/>
    </source>
</evidence>
<comment type="caution">
    <text evidence="2">The sequence shown here is derived from an EMBL/GenBank/DDBJ whole genome shotgun (WGS) entry which is preliminary data.</text>
</comment>
<dbReference type="RefSeq" id="WP_380024895.1">
    <property type="nucleotide sequence ID" value="NZ_JBHSHC010000041.1"/>
</dbReference>
<dbReference type="EMBL" id="JBHSHC010000041">
    <property type="protein sequence ID" value="MFC4767006.1"/>
    <property type="molecule type" value="Genomic_DNA"/>
</dbReference>
<organism evidence="2 3">
    <name type="scientific">Effusibacillus consociatus</name>
    <dbReference type="NCBI Taxonomy" id="1117041"/>
    <lineage>
        <taxon>Bacteria</taxon>
        <taxon>Bacillati</taxon>
        <taxon>Bacillota</taxon>
        <taxon>Bacilli</taxon>
        <taxon>Bacillales</taxon>
        <taxon>Alicyclobacillaceae</taxon>
        <taxon>Effusibacillus</taxon>
    </lineage>
</organism>
<keyword evidence="3" id="KW-1185">Reference proteome</keyword>